<accession>A0A6D2JFV7</accession>
<protein>
    <submittedName>
        <fullName evidence="1">Uncharacterized protein</fullName>
    </submittedName>
</protein>
<proteinExistence type="predicted"/>
<evidence type="ECO:0000313" key="2">
    <source>
        <dbReference type="Proteomes" id="UP000467841"/>
    </source>
</evidence>
<dbReference type="EMBL" id="CACVBM020001185">
    <property type="protein sequence ID" value="CAA7037956.1"/>
    <property type="molecule type" value="Genomic_DNA"/>
</dbReference>
<keyword evidence="2" id="KW-1185">Reference proteome</keyword>
<dbReference type="Proteomes" id="UP000467841">
    <property type="component" value="Unassembled WGS sequence"/>
</dbReference>
<sequence>MSHASLRCSCGVEVGGNFSLVRAELSWLSCSGSVRCLAPRRSQVGYLSLGEVLSGCEFVEACGCPLGEVVDLIQHCLKYCRDFGGRPRVWRASFSIACRRRFGCGGADRSGEFDGRVDCPSLSCGWPDILSYFLNCRKKFLVPSDGAKCKW</sequence>
<comment type="caution">
    <text evidence="1">The sequence shown here is derived from an EMBL/GenBank/DDBJ whole genome shotgun (WGS) entry which is preliminary data.</text>
</comment>
<evidence type="ECO:0000313" key="1">
    <source>
        <dbReference type="EMBL" id="CAA7037956.1"/>
    </source>
</evidence>
<organism evidence="1 2">
    <name type="scientific">Microthlaspi erraticum</name>
    <dbReference type="NCBI Taxonomy" id="1685480"/>
    <lineage>
        <taxon>Eukaryota</taxon>
        <taxon>Viridiplantae</taxon>
        <taxon>Streptophyta</taxon>
        <taxon>Embryophyta</taxon>
        <taxon>Tracheophyta</taxon>
        <taxon>Spermatophyta</taxon>
        <taxon>Magnoliopsida</taxon>
        <taxon>eudicotyledons</taxon>
        <taxon>Gunneridae</taxon>
        <taxon>Pentapetalae</taxon>
        <taxon>rosids</taxon>
        <taxon>malvids</taxon>
        <taxon>Brassicales</taxon>
        <taxon>Brassicaceae</taxon>
        <taxon>Coluteocarpeae</taxon>
        <taxon>Microthlaspi</taxon>
    </lineage>
</organism>
<name>A0A6D2JFV7_9BRAS</name>
<reference evidence="1" key="1">
    <citation type="submission" date="2020-01" db="EMBL/GenBank/DDBJ databases">
        <authorList>
            <person name="Mishra B."/>
        </authorList>
    </citation>
    <scope>NUCLEOTIDE SEQUENCE [LARGE SCALE GENOMIC DNA]</scope>
</reference>
<gene>
    <name evidence="1" type="ORF">MERR_LOCUS25191</name>
</gene>
<dbReference type="AlphaFoldDB" id="A0A6D2JFV7"/>